<evidence type="ECO:0000256" key="6">
    <source>
        <dbReference type="ARBA" id="ARBA00037691"/>
    </source>
</evidence>
<feature type="binding site" evidence="8">
    <location>
        <position position="172"/>
    </location>
    <ligand>
        <name>K(+)</name>
        <dbReference type="ChEBI" id="CHEBI:29103"/>
    </ligand>
</feature>
<evidence type="ECO:0000256" key="2">
    <source>
        <dbReference type="ARBA" id="ARBA00022723"/>
    </source>
</evidence>
<feature type="active site" description="Thioimidate intermediate" evidence="8">
    <location>
        <position position="175"/>
    </location>
</feature>
<feature type="domain" description="Phosphoribosyltransferase" evidence="9">
    <location>
        <begin position="396"/>
        <end position="528"/>
    </location>
</feature>
<dbReference type="GO" id="GO:0006163">
    <property type="term" value="P:purine nucleotide metabolic process"/>
    <property type="evidence" value="ECO:0007669"/>
    <property type="project" value="UniProtKB-UniRule"/>
</dbReference>
<evidence type="ECO:0000256" key="7">
    <source>
        <dbReference type="ARBA" id="ARBA00048616"/>
    </source>
</evidence>
<name>A0A078B2H7_STYLE</name>
<feature type="domain" description="IMP dehydrogenase/GMP reductase" evidence="10">
    <location>
        <begin position="88"/>
        <end position="327"/>
    </location>
</feature>
<dbReference type="Proteomes" id="UP000039865">
    <property type="component" value="Unassembled WGS sequence"/>
</dbReference>
<evidence type="ECO:0000259" key="9">
    <source>
        <dbReference type="Pfam" id="PF00156"/>
    </source>
</evidence>
<keyword evidence="4 8" id="KW-0630">Potassium</keyword>
<dbReference type="CDD" id="cd06223">
    <property type="entry name" value="PRTases_typeI"/>
    <property type="match status" value="1"/>
</dbReference>
<dbReference type="PROSITE" id="PS00487">
    <property type="entry name" value="IMP_DH_GMP_RED"/>
    <property type="match status" value="1"/>
</dbReference>
<comment type="function">
    <text evidence="6 8">Catalyzes the irreversible NADPH-dependent deamination of GMP to IMP. It functions in the conversion of nucleobase, nucleoside and nucleotide derivatives of G to A nucleotides, and in maintaining the intracellular balance of A and G nucleotides.</text>
</comment>
<comment type="catalytic activity">
    <reaction evidence="7 8">
        <text>IMP + NH4(+) + NADP(+) = GMP + NADPH + 2 H(+)</text>
        <dbReference type="Rhea" id="RHEA:17185"/>
        <dbReference type="ChEBI" id="CHEBI:15378"/>
        <dbReference type="ChEBI" id="CHEBI:28938"/>
        <dbReference type="ChEBI" id="CHEBI:57783"/>
        <dbReference type="ChEBI" id="CHEBI:58053"/>
        <dbReference type="ChEBI" id="CHEBI:58115"/>
        <dbReference type="ChEBI" id="CHEBI:58349"/>
        <dbReference type="EC" id="1.7.1.7"/>
    </reaction>
</comment>
<feature type="binding site" description="in other chain" evidence="8">
    <location>
        <begin position="118"/>
        <end position="120"/>
    </location>
    <ligand>
        <name>NADP(+)</name>
        <dbReference type="ChEBI" id="CHEBI:58349"/>
        <note>ligand shared between two neighboring subunits</note>
    </ligand>
</feature>
<comment type="caution">
    <text evidence="8">Lacks conserved residue(s) required for the propagation of feature annotation.</text>
</comment>
<dbReference type="EMBL" id="CCKQ01016807">
    <property type="protein sequence ID" value="CDW88689.1"/>
    <property type="molecule type" value="Genomic_DNA"/>
</dbReference>
<feature type="binding site" description="in other chain" evidence="8">
    <location>
        <begin position="274"/>
        <end position="275"/>
    </location>
    <ligand>
        <name>NADP(+)</name>
        <dbReference type="ChEBI" id="CHEBI:58349"/>
        <note>ligand shared between two neighboring subunits</note>
    </ligand>
</feature>
<feature type="active site" description="Proton donor/acceptor" evidence="8">
    <location>
        <position position="177"/>
    </location>
</feature>
<feature type="binding site" evidence="8">
    <location>
        <position position="170"/>
    </location>
    <ligand>
        <name>K(+)</name>
        <dbReference type="ChEBI" id="CHEBI:29103"/>
    </ligand>
</feature>
<keyword evidence="5 8" id="KW-0560">Oxidoreductase</keyword>
<dbReference type="GO" id="GO:0006144">
    <property type="term" value="P:purine nucleobase metabolic process"/>
    <property type="evidence" value="ECO:0007669"/>
    <property type="project" value="UniProtKB-KW"/>
</dbReference>
<dbReference type="InterPro" id="IPR013785">
    <property type="entry name" value="Aldolase_TIM"/>
</dbReference>
<evidence type="ECO:0000256" key="8">
    <source>
        <dbReference type="HAMAP-Rule" id="MF_03195"/>
    </source>
</evidence>
<dbReference type="InterPro" id="IPR001093">
    <property type="entry name" value="IMP_DH_GMPRt"/>
</dbReference>
<dbReference type="SUPFAM" id="SSF51412">
    <property type="entry name" value="Inosine monophosphate dehydrogenase (IMPDH)"/>
    <property type="match status" value="1"/>
</dbReference>
<feature type="binding site" evidence="8">
    <location>
        <position position="175"/>
    </location>
    <ligand>
        <name>K(+)</name>
        <dbReference type="ChEBI" id="CHEBI:29103"/>
    </ligand>
</feature>
<evidence type="ECO:0000256" key="5">
    <source>
        <dbReference type="ARBA" id="ARBA00023002"/>
    </source>
</evidence>
<dbReference type="InterPro" id="IPR029057">
    <property type="entry name" value="PRTase-like"/>
</dbReference>
<dbReference type="Pfam" id="PF00478">
    <property type="entry name" value="IMPDH"/>
    <property type="match status" value="1"/>
</dbReference>
<feature type="binding site" evidence="8">
    <location>
        <begin position="48"/>
        <end position="49"/>
    </location>
    <ligand>
        <name>NADP(+)</name>
        <dbReference type="ChEBI" id="CHEBI:58349"/>
        <note>ligand shared between two neighboring subunits</note>
    </ligand>
</feature>
<keyword evidence="12" id="KW-1185">Reference proteome</keyword>
<feature type="binding site" description="in other chain" evidence="8">
    <location>
        <position position="258"/>
    </location>
    <ligand>
        <name>NADP(+)</name>
        <dbReference type="ChEBI" id="CHEBI:58349"/>
        <note>ligand shared between two neighboring subunits</note>
    </ligand>
</feature>
<dbReference type="Gene3D" id="3.20.20.70">
    <property type="entry name" value="Aldolase class I"/>
    <property type="match status" value="1"/>
</dbReference>
<dbReference type="InParanoid" id="A0A078B2H7"/>
<evidence type="ECO:0000256" key="4">
    <source>
        <dbReference type="ARBA" id="ARBA00022958"/>
    </source>
</evidence>
<keyword evidence="3 8" id="KW-0521">NADP</keyword>
<evidence type="ECO:0000313" key="12">
    <source>
        <dbReference type="Proteomes" id="UP000039865"/>
    </source>
</evidence>
<proteinExistence type="inferred from homology"/>
<dbReference type="InterPro" id="IPR000836">
    <property type="entry name" value="PRTase_dom"/>
</dbReference>
<dbReference type="PANTHER" id="PTHR43170">
    <property type="entry name" value="GMP REDUCTASE"/>
    <property type="match status" value="1"/>
</dbReference>
<comment type="subunit">
    <text evidence="8">Homotetramer.</text>
</comment>
<dbReference type="GO" id="GO:0046872">
    <property type="term" value="F:metal ion binding"/>
    <property type="evidence" value="ECO:0007669"/>
    <property type="project" value="UniProtKB-KW"/>
</dbReference>
<dbReference type="InterPro" id="IPR015875">
    <property type="entry name" value="IMP_DH/GMP_Rdtase_CS"/>
</dbReference>
<accession>A0A078B2H7</accession>
<dbReference type="InterPro" id="IPR050139">
    <property type="entry name" value="GMP_reductase"/>
</dbReference>
<feature type="binding site" description="in other chain" evidence="8">
    <location>
        <position position="67"/>
    </location>
    <ligand>
        <name>NADP(+)</name>
        <dbReference type="ChEBI" id="CHEBI:58349"/>
        <note>ligand shared between two neighboring subunits</note>
    </ligand>
</feature>
<dbReference type="HAMAP" id="MF_00596">
    <property type="entry name" value="GMP_reduct_type1"/>
    <property type="match status" value="1"/>
</dbReference>
<dbReference type="SUPFAM" id="SSF53271">
    <property type="entry name" value="PRTase-like"/>
    <property type="match status" value="1"/>
</dbReference>
<evidence type="ECO:0000256" key="3">
    <source>
        <dbReference type="ARBA" id="ARBA00022857"/>
    </source>
</evidence>
<evidence type="ECO:0000313" key="11">
    <source>
        <dbReference type="EMBL" id="CDW88689.1"/>
    </source>
</evidence>
<dbReference type="Gene3D" id="3.40.50.2020">
    <property type="match status" value="1"/>
</dbReference>
<feature type="binding site" evidence="8">
    <location>
        <begin position="257"/>
        <end position="259"/>
    </location>
    <ligand>
        <name>GMP</name>
        <dbReference type="ChEBI" id="CHEBI:58115"/>
    </ligand>
</feature>
<dbReference type="GO" id="GO:1902560">
    <property type="term" value="C:GMP reductase complex"/>
    <property type="evidence" value="ECO:0007669"/>
    <property type="project" value="InterPro"/>
</dbReference>
<gene>
    <name evidence="11" type="primary">Contig3683.g3928</name>
    <name evidence="11" type="ORF">STYLEM_17813</name>
</gene>
<feature type="binding site" evidence="8">
    <location>
        <begin position="231"/>
        <end position="232"/>
    </location>
    <ligand>
        <name>GMP</name>
        <dbReference type="ChEBI" id="CHEBI:58115"/>
    </ligand>
</feature>
<keyword evidence="2 8" id="KW-0479">Metal-binding</keyword>
<reference evidence="11 12" key="1">
    <citation type="submission" date="2014-06" db="EMBL/GenBank/DDBJ databases">
        <authorList>
            <person name="Swart Estienne"/>
        </authorList>
    </citation>
    <scope>NUCLEOTIDE SEQUENCE [LARGE SCALE GENOMIC DNA]</scope>
    <source>
        <strain evidence="11 12">130c</strain>
    </source>
</reference>
<protein>
    <recommendedName>
        <fullName evidence="8">GMP reductase</fullName>
        <shortName evidence="8">GMPR</shortName>
        <ecNumber evidence="8">1.7.1.7</ecNumber>
    </recommendedName>
    <alternativeName>
        <fullName evidence="8">Guanosine 5'-monophosphate oxidoreductase</fullName>
        <shortName evidence="8">Guanosine monophosphate reductase</shortName>
    </alternativeName>
</protein>
<evidence type="ECO:0000256" key="1">
    <source>
        <dbReference type="ARBA" id="ARBA00022631"/>
    </source>
</evidence>
<comment type="similarity">
    <text evidence="8">Belongs to the IMPDH/GMPR family. GuaC type 1 subfamily.</text>
</comment>
<evidence type="ECO:0000259" key="10">
    <source>
        <dbReference type="Pfam" id="PF00478"/>
    </source>
</evidence>
<keyword evidence="1 8" id="KW-0659">Purine metabolism</keyword>
<feature type="binding site" description="in other chain" evidence="8">
    <location>
        <begin position="169"/>
        <end position="170"/>
    </location>
    <ligand>
        <name>NADP(+)</name>
        <dbReference type="ChEBI" id="CHEBI:58349"/>
        <note>ligand shared between two neighboring subunits</note>
    </ligand>
</feature>
<dbReference type="NCBIfam" id="NF003470">
    <property type="entry name" value="PRK05096.1"/>
    <property type="match status" value="1"/>
</dbReference>
<dbReference type="PANTHER" id="PTHR43170:SF5">
    <property type="entry name" value="GMP REDUCTASE"/>
    <property type="match status" value="1"/>
</dbReference>
<organism evidence="11 12">
    <name type="scientific">Stylonychia lemnae</name>
    <name type="common">Ciliate</name>
    <dbReference type="NCBI Taxonomy" id="5949"/>
    <lineage>
        <taxon>Eukaryota</taxon>
        <taxon>Sar</taxon>
        <taxon>Alveolata</taxon>
        <taxon>Ciliophora</taxon>
        <taxon>Intramacronucleata</taxon>
        <taxon>Spirotrichea</taxon>
        <taxon>Stichotrichia</taxon>
        <taxon>Sporadotrichida</taxon>
        <taxon>Oxytrichidae</taxon>
        <taxon>Stylonychinae</taxon>
        <taxon>Stylonychia</taxon>
    </lineage>
</organism>
<feature type="binding site" evidence="8">
    <location>
        <begin position="208"/>
        <end position="210"/>
    </location>
    <ligand>
        <name>GMP</name>
        <dbReference type="ChEBI" id="CHEBI:58115"/>
    </ligand>
</feature>
<dbReference type="InterPro" id="IPR005993">
    <property type="entry name" value="GMPR"/>
</dbReference>
<dbReference type="OrthoDB" id="418595at2759"/>
<dbReference type="AlphaFoldDB" id="A0A078B2H7"/>
<feature type="binding site" evidence="8">
    <location>
        <begin position="303"/>
        <end position="306"/>
    </location>
    <ligand>
        <name>NADP(+)</name>
        <dbReference type="ChEBI" id="CHEBI:58349"/>
        <note>ligand shared between two neighboring subunits</note>
    </ligand>
</feature>
<dbReference type="SMART" id="SM01240">
    <property type="entry name" value="IMPDH"/>
    <property type="match status" value="1"/>
</dbReference>
<dbReference type="EC" id="1.7.1.7" evidence="8"/>
<dbReference type="Pfam" id="PF00156">
    <property type="entry name" value="Pribosyltran"/>
    <property type="match status" value="1"/>
</dbReference>
<sequence>MEDSTVYSRFIRDQESSTPRDFMVKIEEDVKLDFSDVLFKPRPSNLKSRAQIAQVLSQYKCFTACHKKYSVQDWKEFGADHPEVLPYVAVSAGVSDQEFDLVSQVTKLFSDIRLICLDVANGYSEAFCDVIRKYRKEFPDHGIIAGNVCTGEMTEQLLNAGADIIKIGIGPGSVCTTRIQTGVGAPQLSAVMECASVAHSLGGFVVSDGGCSVPGDVSKAFGSGADFVMIGGMFAGHDESGGETVVINGQTYKQFYGMSSSTAMKKYSGGVSEYRSSEGKTVQIPYRGPIEPTLLNILGGVRSTCTYLGVGELSQLHQNTTFIKVNRQVNQSLNHLNTTMEHGYQRFDNQKNKNYPIPQNLIAVDVQQQNFHDKKLFYIPPKHVEYIDSIILPGGMIKSRVRQLAQNIYNDFKGQTLNVFVVMTGAYKFASDLVKYIKQINETEEHKVNVKPYFFKIEKNNHPQIFEDPVIKVSIEDQDVRGQNVLIIKDIYDSGIYMQSINEKVMAFSPNRVSYAIAFHKKNPNNLKYNFVGEYTGFLIPDQFVIGYAVGTNEDFTDIPHLCLINQSGLDALKQ</sequence>
<dbReference type="GO" id="GO:0003920">
    <property type="term" value="F:GMP reductase activity"/>
    <property type="evidence" value="ECO:0007669"/>
    <property type="project" value="UniProtKB-UniRule"/>
</dbReference>
<feature type="binding site" evidence="8">
    <location>
        <position position="178"/>
    </location>
    <ligand>
        <name>K(+)</name>
        <dbReference type="ChEBI" id="CHEBI:29103"/>
    </ligand>
</feature>
<dbReference type="CDD" id="cd00381">
    <property type="entry name" value="IMPDH"/>
    <property type="match status" value="1"/>
</dbReference>